<organism evidence="3 4">
    <name type="scientific">Epilithonimonas bovis DSM 19482</name>
    <dbReference type="NCBI Taxonomy" id="1121284"/>
    <lineage>
        <taxon>Bacteria</taxon>
        <taxon>Pseudomonadati</taxon>
        <taxon>Bacteroidota</taxon>
        <taxon>Flavobacteriia</taxon>
        <taxon>Flavobacteriales</taxon>
        <taxon>Weeksellaceae</taxon>
        <taxon>Chryseobacterium group</taxon>
        <taxon>Epilithonimonas</taxon>
    </lineage>
</organism>
<feature type="compositionally biased region" description="Basic and acidic residues" evidence="1">
    <location>
        <begin position="150"/>
        <end position="159"/>
    </location>
</feature>
<feature type="compositionally biased region" description="Basic and acidic residues" evidence="1">
    <location>
        <begin position="126"/>
        <end position="142"/>
    </location>
</feature>
<feature type="compositionally biased region" description="Polar residues" evidence="1">
    <location>
        <begin position="90"/>
        <end position="99"/>
    </location>
</feature>
<gene>
    <name evidence="3" type="ORF">SAMN05660493_00774</name>
</gene>
<dbReference type="EMBL" id="FTPU01000006">
    <property type="protein sequence ID" value="SIT96102.1"/>
    <property type="molecule type" value="Genomic_DNA"/>
</dbReference>
<dbReference type="STRING" id="1121284.SAMN05660493_00774"/>
<feature type="transmembrane region" description="Helical" evidence="2">
    <location>
        <begin position="15"/>
        <end position="35"/>
    </location>
</feature>
<name>A0A1U7PVX1_9FLAO</name>
<reference evidence="4" key="1">
    <citation type="submission" date="2016-10" db="EMBL/GenBank/DDBJ databases">
        <authorList>
            <person name="Varghese N."/>
            <person name="Submissions S."/>
        </authorList>
    </citation>
    <scope>NUCLEOTIDE SEQUENCE [LARGE SCALE GENOMIC DNA]</scope>
    <source>
        <strain evidence="4">DSM 19482</strain>
    </source>
</reference>
<evidence type="ECO:0000313" key="4">
    <source>
        <dbReference type="Proteomes" id="UP000187261"/>
    </source>
</evidence>
<evidence type="ECO:0000256" key="2">
    <source>
        <dbReference type="SAM" id="Phobius"/>
    </source>
</evidence>
<sequence>MLLAKSQPPKAPIMIKYSLLLLVPYFLYYAGNIVYDLFIKKEKISEVDMTEEFSLADISKSENQPSVQVGIEDVENIKTPKSYLKKDINPAQNPNSFEENPSLDELRKRFEAEQDIDEIFPTQKNSENKEEKEPEKPSDKENFPNQNINKTDENSKRKAIVKKENQWKDFLNLAETTVKMVANLEGHKVYHSLV</sequence>
<dbReference type="AlphaFoldDB" id="A0A1U7PVX1"/>
<protein>
    <submittedName>
        <fullName evidence="3">Uncharacterized protein</fullName>
    </submittedName>
</protein>
<evidence type="ECO:0000313" key="3">
    <source>
        <dbReference type="EMBL" id="SIT96102.1"/>
    </source>
</evidence>
<feature type="region of interest" description="Disordered" evidence="1">
    <location>
        <begin position="83"/>
        <end position="102"/>
    </location>
</feature>
<feature type="region of interest" description="Disordered" evidence="1">
    <location>
        <begin position="117"/>
        <end position="159"/>
    </location>
</feature>
<keyword evidence="4" id="KW-1185">Reference proteome</keyword>
<dbReference type="Proteomes" id="UP000187261">
    <property type="component" value="Unassembled WGS sequence"/>
</dbReference>
<accession>A0A1U7PVX1</accession>
<keyword evidence="2" id="KW-1133">Transmembrane helix</keyword>
<evidence type="ECO:0000256" key="1">
    <source>
        <dbReference type="SAM" id="MobiDB-lite"/>
    </source>
</evidence>
<proteinExistence type="predicted"/>
<keyword evidence="2" id="KW-0472">Membrane</keyword>
<keyword evidence="2" id="KW-0812">Transmembrane</keyword>